<dbReference type="Proteomes" id="UP000234329">
    <property type="component" value="Unassembled WGS sequence"/>
</dbReference>
<evidence type="ECO:0000256" key="1">
    <source>
        <dbReference type="SAM" id="MobiDB-lite"/>
    </source>
</evidence>
<proteinExistence type="predicted"/>
<feature type="region of interest" description="Disordered" evidence="1">
    <location>
        <begin position="37"/>
        <end position="57"/>
    </location>
</feature>
<evidence type="ECO:0000313" key="2">
    <source>
        <dbReference type="EMBL" id="PKY09841.1"/>
    </source>
</evidence>
<accession>A0A2I1DIZ1</accession>
<gene>
    <name evidence="2" type="ORF">B1757_12895</name>
</gene>
<keyword evidence="3" id="KW-1185">Reference proteome</keyword>
<organism evidence="2 3">
    <name type="scientific">Acidithiobacillus marinus</name>
    <dbReference type="NCBI Taxonomy" id="187490"/>
    <lineage>
        <taxon>Bacteria</taxon>
        <taxon>Pseudomonadati</taxon>
        <taxon>Pseudomonadota</taxon>
        <taxon>Acidithiobacillia</taxon>
        <taxon>Acidithiobacillales</taxon>
        <taxon>Acidithiobacillaceae</taxon>
        <taxon>Acidithiobacillus</taxon>
    </lineage>
</organism>
<name>A0A2I1DIZ1_9PROT</name>
<reference evidence="2 3" key="1">
    <citation type="submission" date="2017-03" db="EMBL/GenBank/DDBJ databases">
        <title>Draft genime sequence of the acidophilic sulfur-oxidizing bacterium Acidithiobacillus sp. SH, isolated from seawater.</title>
        <authorList>
            <person name="Sharmin S."/>
            <person name="Tokuhisa M."/>
            <person name="Kanao T."/>
            <person name="Kamimura K."/>
        </authorList>
    </citation>
    <scope>NUCLEOTIDE SEQUENCE [LARGE SCALE GENOMIC DNA]</scope>
    <source>
        <strain evidence="2 3">SH</strain>
    </source>
</reference>
<dbReference type="InParanoid" id="A0A2I1DIZ1"/>
<dbReference type="OrthoDB" id="5309582at2"/>
<dbReference type="AlphaFoldDB" id="A0A2I1DIZ1"/>
<comment type="caution">
    <text evidence="2">The sequence shown here is derived from an EMBL/GenBank/DDBJ whole genome shotgun (WGS) entry which is preliminary data.</text>
</comment>
<dbReference type="EMBL" id="MXAV01000048">
    <property type="protein sequence ID" value="PKY09841.1"/>
    <property type="molecule type" value="Genomic_DNA"/>
</dbReference>
<protein>
    <submittedName>
        <fullName evidence="2">Uncharacterized protein</fullName>
    </submittedName>
</protein>
<evidence type="ECO:0000313" key="3">
    <source>
        <dbReference type="Proteomes" id="UP000234329"/>
    </source>
</evidence>
<sequence length="88" mass="10171">MPDQSERVICGRCQHFQRGKQRLSVGFCRLTMDRVTDGGRADRQGLPPDPNTRKGYGACYPMAPRICEEYQARPRRSREEAQQQELKT</sequence>